<evidence type="ECO:0000256" key="1">
    <source>
        <dbReference type="SAM" id="MobiDB-lite"/>
    </source>
</evidence>
<keyword evidence="4" id="KW-1185">Reference proteome</keyword>
<feature type="transmembrane region" description="Helical" evidence="2">
    <location>
        <begin position="341"/>
        <end position="365"/>
    </location>
</feature>
<dbReference type="AlphaFoldDB" id="S8EKB7"/>
<feature type="compositionally biased region" description="Acidic residues" evidence="1">
    <location>
        <begin position="126"/>
        <end position="135"/>
    </location>
</feature>
<dbReference type="PANTHER" id="PTHR35872:SF2">
    <property type="entry name" value="INTEGRAL MEMBRANE PROTEIN (AFU_ORTHOLOGUE AFUA_5G07110)"/>
    <property type="match status" value="1"/>
</dbReference>
<accession>S8EKB7</accession>
<dbReference type="PANTHER" id="PTHR35872">
    <property type="entry name" value="INTEGRAL MEMBRANE PROTEIN (AFU_ORTHOLOGUE AFUA_5G07110)"/>
    <property type="match status" value="1"/>
</dbReference>
<dbReference type="InterPro" id="IPR021369">
    <property type="entry name" value="DUF2985"/>
</dbReference>
<feature type="transmembrane region" description="Helical" evidence="2">
    <location>
        <begin position="165"/>
        <end position="191"/>
    </location>
</feature>
<dbReference type="EMBL" id="KE504129">
    <property type="protein sequence ID" value="EPT03734.1"/>
    <property type="molecule type" value="Genomic_DNA"/>
</dbReference>
<dbReference type="Proteomes" id="UP000015241">
    <property type="component" value="Unassembled WGS sequence"/>
</dbReference>
<feature type="region of interest" description="Disordered" evidence="1">
    <location>
        <begin position="407"/>
        <end position="448"/>
    </location>
</feature>
<feature type="region of interest" description="Disordered" evidence="1">
    <location>
        <begin position="1"/>
        <end position="51"/>
    </location>
</feature>
<name>S8EKB7_FOMSC</name>
<keyword evidence="2" id="KW-1133">Transmembrane helix</keyword>
<feature type="compositionally biased region" description="Polar residues" evidence="1">
    <location>
        <begin position="408"/>
        <end position="418"/>
    </location>
</feature>
<feature type="region of interest" description="Disordered" evidence="1">
    <location>
        <begin position="95"/>
        <end position="135"/>
    </location>
</feature>
<dbReference type="HOGENOM" id="CLU_015848_2_0_1"/>
<proteinExistence type="predicted"/>
<dbReference type="STRING" id="743788.S8EKB7"/>
<feature type="transmembrane region" description="Helical" evidence="2">
    <location>
        <begin position="311"/>
        <end position="335"/>
    </location>
</feature>
<dbReference type="Pfam" id="PF11204">
    <property type="entry name" value="DUF2985"/>
    <property type="match status" value="1"/>
</dbReference>
<evidence type="ECO:0000313" key="3">
    <source>
        <dbReference type="EMBL" id="EPT03734.1"/>
    </source>
</evidence>
<evidence type="ECO:0000313" key="4">
    <source>
        <dbReference type="Proteomes" id="UP000015241"/>
    </source>
</evidence>
<keyword evidence="2" id="KW-0812">Transmembrane</keyword>
<dbReference type="eggNOG" id="ENOG502RQQT">
    <property type="taxonomic scope" value="Eukaryota"/>
</dbReference>
<protein>
    <submittedName>
        <fullName evidence="3">Uncharacterized protein</fullName>
    </submittedName>
</protein>
<sequence>MISLEGPQTDVLVPRTENGPGRVESSLSLPGSERSDYADYDNNDDGEHHPDDIVEHLDVIDPQIATVATLTNAANAIVIPPLDWYSRKPVVVLPSRSKQQRRQAARDRASAAEQGQAGEKGPLAEGVEEDEEEDNLDMHVEDVLRKRDRLRRVMRGVWSFVKTPLGVVTAIYGLLVVFWGTALVLFLARFINVHNDNTQNFWVEVCQQIETGLFSLTSIGLMPFRIVDTYRMFKIWHYKRKTEKLRRAAGLPDLYDPNDLPDPQYDANYVPVLTDEEQIDLHYQQHKFMQSQTWYRPHGTQTHRAFRVDDAVWITVMNDLNSIFQCLLSGCMWSLNRFERPAWTTATTLPLAFVAGIVAGVLIWWGSKKTKRVKEVTDRLTMVLAGERSAASISTADAPAIVLRAKEQTPSTMHSESIATEDGVRLPPARASSRAGSEPRRKDYADTTVVSAENTPTVEAATPAIATQESLPTPSVAIVDEMVVPRAEHMHNTQ</sequence>
<dbReference type="InParanoid" id="S8EKB7"/>
<gene>
    <name evidence="3" type="ORF">FOMPIDRAFT_1158598</name>
</gene>
<dbReference type="OrthoDB" id="3365211at2759"/>
<keyword evidence="2" id="KW-0472">Membrane</keyword>
<organism evidence="3 4">
    <name type="scientific">Fomitopsis schrenkii</name>
    <name type="common">Brown rot fungus</name>
    <dbReference type="NCBI Taxonomy" id="2126942"/>
    <lineage>
        <taxon>Eukaryota</taxon>
        <taxon>Fungi</taxon>
        <taxon>Dikarya</taxon>
        <taxon>Basidiomycota</taxon>
        <taxon>Agaricomycotina</taxon>
        <taxon>Agaricomycetes</taxon>
        <taxon>Polyporales</taxon>
        <taxon>Fomitopsis</taxon>
    </lineage>
</organism>
<reference evidence="3 4" key="1">
    <citation type="journal article" date="2012" name="Science">
        <title>The Paleozoic origin of enzymatic lignin decomposition reconstructed from 31 fungal genomes.</title>
        <authorList>
            <person name="Floudas D."/>
            <person name="Binder M."/>
            <person name="Riley R."/>
            <person name="Barry K."/>
            <person name="Blanchette R.A."/>
            <person name="Henrissat B."/>
            <person name="Martinez A.T."/>
            <person name="Otillar R."/>
            <person name="Spatafora J.W."/>
            <person name="Yadav J.S."/>
            <person name="Aerts A."/>
            <person name="Benoit I."/>
            <person name="Boyd A."/>
            <person name="Carlson A."/>
            <person name="Copeland A."/>
            <person name="Coutinho P.M."/>
            <person name="de Vries R.P."/>
            <person name="Ferreira P."/>
            <person name="Findley K."/>
            <person name="Foster B."/>
            <person name="Gaskell J."/>
            <person name="Glotzer D."/>
            <person name="Gorecki P."/>
            <person name="Heitman J."/>
            <person name="Hesse C."/>
            <person name="Hori C."/>
            <person name="Igarashi K."/>
            <person name="Jurgens J.A."/>
            <person name="Kallen N."/>
            <person name="Kersten P."/>
            <person name="Kohler A."/>
            <person name="Kuees U."/>
            <person name="Kumar T.K.A."/>
            <person name="Kuo A."/>
            <person name="LaButti K."/>
            <person name="Larrondo L.F."/>
            <person name="Lindquist E."/>
            <person name="Ling A."/>
            <person name="Lombard V."/>
            <person name="Lucas S."/>
            <person name="Lundell T."/>
            <person name="Martin R."/>
            <person name="McLaughlin D.J."/>
            <person name="Morgenstern I."/>
            <person name="Morin E."/>
            <person name="Murat C."/>
            <person name="Nagy L.G."/>
            <person name="Nolan M."/>
            <person name="Ohm R.A."/>
            <person name="Patyshakuliyeva A."/>
            <person name="Rokas A."/>
            <person name="Ruiz-Duenas F.J."/>
            <person name="Sabat G."/>
            <person name="Salamov A."/>
            <person name="Samejima M."/>
            <person name="Schmutz J."/>
            <person name="Slot J.C."/>
            <person name="St John F."/>
            <person name="Stenlid J."/>
            <person name="Sun H."/>
            <person name="Sun S."/>
            <person name="Syed K."/>
            <person name="Tsang A."/>
            <person name="Wiebenga A."/>
            <person name="Young D."/>
            <person name="Pisabarro A."/>
            <person name="Eastwood D.C."/>
            <person name="Martin F."/>
            <person name="Cullen D."/>
            <person name="Grigoriev I.V."/>
            <person name="Hibbett D.S."/>
        </authorList>
    </citation>
    <scope>NUCLEOTIDE SEQUENCE</scope>
    <source>
        <strain evidence="4">FP-58527</strain>
    </source>
</reference>
<evidence type="ECO:0000256" key="2">
    <source>
        <dbReference type="SAM" id="Phobius"/>
    </source>
</evidence>